<dbReference type="GO" id="GO:0000800">
    <property type="term" value="C:lateral element"/>
    <property type="evidence" value="ECO:0007669"/>
    <property type="project" value="TreeGrafter"/>
</dbReference>
<dbReference type="EMBL" id="BFAA01008404">
    <property type="protein sequence ID" value="GCB67316.1"/>
    <property type="molecule type" value="Genomic_DNA"/>
</dbReference>
<dbReference type="GO" id="GO:0090619">
    <property type="term" value="C:meiotic spindle pole"/>
    <property type="evidence" value="ECO:0007669"/>
    <property type="project" value="TreeGrafter"/>
</dbReference>
<dbReference type="GO" id="GO:0007129">
    <property type="term" value="P:homologous chromosome pairing at meiosis"/>
    <property type="evidence" value="ECO:0007669"/>
    <property type="project" value="TreeGrafter"/>
</dbReference>
<dbReference type="PANTHER" id="PTHR47300:SF1">
    <property type="entry name" value="PROTEIN KASH5"/>
    <property type="match status" value="1"/>
</dbReference>
<feature type="coiled-coil region" evidence="1">
    <location>
        <begin position="221"/>
        <end position="321"/>
    </location>
</feature>
<dbReference type="GO" id="GO:0000781">
    <property type="term" value="C:chromosome, telomeric region"/>
    <property type="evidence" value="ECO:0007669"/>
    <property type="project" value="TreeGrafter"/>
</dbReference>
<reference evidence="4 5" key="1">
    <citation type="journal article" date="2018" name="Nat. Ecol. Evol.">
        <title>Shark genomes provide insights into elasmobranch evolution and the origin of vertebrates.</title>
        <authorList>
            <person name="Hara Y"/>
            <person name="Yamaguchi K"/>
            <person name="Onimaru K"/>
            <person name="Kadota M"/>
            <person name="Koyanagi M"/>
            <person name="Keeley SD"/>
            <person name="Tatsumi K"/>
            <person name="Tanaka K"/>
            <person name="Motone F"/>
            <person name="Kageyama Y"/>
            <person name="Nozu R"/>
            <person name="Adachi N"/>
            <person name="Nishimura O"/>
            <person name="Nakagawa R"/>
            <person name="Tanegashima C"/>
            <person name="Kiyatake I"/>
            <person name="Matsumoto R"/>
            <person name="Murakumo K"/>
            <person name="Nishida K"/>
            <person name="Terakita A"/>
            <person name="Kuratani S"/>
            <person name="Sato K"/>
            <person name="Hyodo S Kuraku.S."/>
        </authorList>
    </citation>
    <scope>NUCLEOTIDE SEQUENCE [LARGE SCALE GENOMIC DNA]</scope>
</reference>
<dbReference type="GO" id="GO:0051653">
    <property type="term" value="P:spindle localization"/>
    <property type="evidence" value="ECO:0007669"/>
    <property type="project" value="TreeGrafter"/>
</dbReference>
<keyword evidence="5" id="KW-1185">Reference proteome</keyword>
<dbReference type="STRING" id="75743.A0A401P2J1"/>
<comment type="caution">
    <text evidence="4">The sequence shown here is derived from an EMBL/GenBank/DDBJ whole genome shotgun (WGS) entry which is preliminary data.</text>
</comment>
<protein>
    <recommendedName>
        <fullName evidence="6">EF-hand domain-containing protein</fullName>
    </recommendedName>
</protein>
<evidence type="ECO:0008006" key="6">
    <source>
        <dbReference type="Google" id="ProtNLM"/>
    </source>
</evidence>
<accession>A0A401P2J1</accession>
<dbReference type="Proteomes" id="UP000288216">
    <property type="component" value="Unassembled WGS sequence"/>
</dbReference>
<gene>
    <name evidence="4" type="ORF">scyTo_0015110</name>
</gene>
<evidence type="ECO:0000256" key="1">
    <source>
        <dbReference type="SAM" id="Coils"/>
    </source>
</evidence>
<dbReference type="AlphaFoldDB" id="A0A401P2J1"/>
<feature type="domain" description="KASH5-like coiled-coil" evidence="3">
    <location>
        <begin position="213"/>
        <end position="322"/>
    </location>
</feature>
<dbReference type="Pfam" id="PF14662">
    <property type="entry name" value="KASH_CCD"/>
    <property type="match status" value="1"/>
</dbReference>
<dbReference type="InterPro" id="IPR028170">
    <property type="entry name" value="KASH5"/>
</dbReference>
<dbReference type="GO" id="GO:0034993">
    <property type="term" value="C:meiotic nuclear membrane microtubule tethering complex"/>
    <property type="evidence" value="ECO:0007669"/>
    <property type="project" value="InterPro"/>
</dbReference>
<dbReference type="GO" id="GO:0051225">
    <property type="term" value="P:spindle assembly"/>
    <property type="evidence" value="ECO:0007669"/>
    <property type="project" value="TreeGrafter"/>
</dbReference>
<dbReference type="GO" id="GO:0034397">
    <property type="term" value="P:telomere localization"/>
    <property type="evidence" value="ECO:0007669"/>
    <property type="project" value="InterPro"/>
</dbReference>
<dbReference type="Gene3D" id="1.10.287.1490">
    <property type="match status" value="1"/>
</dbReference>
<evidence type="ECO:0000259" key="3">
    <source>
        <dbReference type="Pfam" id="PF14662"/>
    </source>
</evidence>
<dbReference type="Pfam" id="PF14658">
    <property type="entry name" value="EF-hand_9"/>
    <property type="match status" value="1"/>
</dbReference>
<evidence type="ECO:0000313" key="5">
    <source>
        <dbReference type="Proteomes" id="UP000288216"/>
    </source>
</evidence>
<dbReference type="OrthoDB" id="9943648at2759"/>
<organism evidence="4 5">
    <name type="scientific">Scyliorhinus torazame</name>
    <name type="common">Cloudy catshark</name>
    <name type="synonym">Catulus torazame</name>
    <dbReference type="NCBI Taxonomy" id="75743"/>
    <lineage>
        <taxon>Eukaryota</taxon>
        <taxon>Metazoa</taxon>
        <taxon>Chordata</taxon>
        <taxon>Craniata</taxon>
        <taxon>Vertebrata</taxon>
        <taxon>Chondrichthyes</taxon>
        <taxon>Elasmobranchii</taxon>
        <taxon>Galeomorphii</taxon>
        <taxon>Galeoidea</taxon>
        <taxon>Carcharhiniformes</taxon>
        <taxon>Scyliorhinidae</taxon>
        <taxon>Scyliorhinus</taxon>
    </lineage>
</organism>
<dbReference type="PANTHER" id="PTHR47300">
    <property type="entry name" value="PROTEIN KASH5"/>
    <property type="match status" value="1"/>
</dbReference>
<dbReference type="GO" id="GO:0007015">
    <property type="term" value="P:actin filament organization"/>
    <property type="evidence" value="ECO:0007669"/>
    <property type="project" value="TreeGrafter"/>
</dbReference>
<dbReference type="GO" id="GO:0070840">
    <property type="term" value="F:dynein complex binding"/>
    <property type="evidence" value="ECO:0007669"/>
    <property type="project" value="TreeGrafter"/>
</dbReference>
<name>A0A401P2J1_SCYTO</name>
<dbReference type="GO" id="GO:0090220">
    <property type="term" value="P:chromosome localization to nuclear envelope involved in homologous chromosome segregation"/>
    <property type="evidence" value="ECO:0007669"/>
    <property type="project" value="TreeGrafter"/>
</dbReference>
<evidence type="ECO:0000313" key="4">
    <source>
        <dbReference type="EMBL" id="GCB67316.1"/>
    </source>
</evidence>
<sequence>MRSYSFDSFFQHRWTHEKECSGLNRKWRNSVDSLMCDKEQHSILSDAVVKKSLSFPSAGTRENILLVLSELVREIIAKDSIEKSSDMNTCSEEDVLNCTFESCDIEGKGEVYVSRIIGYLEDVTGQSCEKGQLKLLHKMLNPEEKDIVVNLDTFHNIMKQWIAECRQEGFSNRKNEEATPFENICILPTDKKSDTTSGQLEGYGGDVNRGNLETTELINDIECLEYTNKKLVDQNAKLQRSVEGCEEANVRLTEEIFDLKNKLKSSQQVLLHVKLLENELDDLKSIAKNLEDRNYKLQSHNRQLEKEQQNLSMRFFQLQEENQVYEANRLISVKDVLLTEKINQSEELKSTVDEYNNIIKLKKTDLAANSLPTPLCGMVPLHDSAGQIKDILYRICSQLNRMDFQAINEELFMQQEVEEEAMGFVQKISSLFRSMIVWDMYKGNLASQKISVTRHCQATEGDSNIRNVATEENKHPAVEKVVNAIPPLKRLKEHQWNMLTKERVSDEGLGSTGRIFNEIDVLKKTHRNTLSWQMFEEEDYINKRSTGAVQECLSFTVENAAGQVTETEWQVMLKLY</sequence>
<dbReference type="InterPro" id="IPR028168">
    <property type="entry name" value="KASH5_CC"/>
</dbReference>
<evidence type="ECO:0000259" key="2">
    <source>
        <dbReference type="Pfam" id="PF14658"/>
    </source>
</evidence>
<proteinExistence type="predicted"/>
<keyword evidence="1" id="KW-0175">Coiled coil</keyword>
<dbReference type="OMA" id="EELFMQQ"/>
<dbReference type="InterPro" id="IPR039508">
    <property type="entry name" value="KASH5_EF-hand-like_dom"/>
</dbReference>
<dbReference type="GO" id="GO:0005640">
    <property type="term" value="C:nuclear outer membrane"/>
    <property type="evidence" value="ECO:0007669"/>
    <property type="project" value="TreeGrafter"/>
</dbReference>
<feature type="domain" description="Protein KASH5 EF-hand-like" evidence="2">
    <location>
        <begin position="98"/>
        <end position="162"/>
    </location>
</feature>